<dbReference type="EMBL" id="VBOR01000124">
    <property type="protein sequence ID" value="TMQ47163.1"/>
    <property type="molecule type" value="Genomic_DNA"/>
</dbReference>
<feature type="transmembrane region" description="Helical" evidence="11">
    <location>
        <begin position="12"/>
        <end position="33"/>
    </location>
</feature>
<comment type="similarity">
    <text evidence="2 7">Belongs to the UDP-glucose/GDP-mannose dehydrogenase family.</text>
</comment>
<feature type="binding site" evidence="9">
    <location>
        <position position="216"/>
    </location>
    <ligand>
        <name>substrate</name>
    </ligand>
</feature>
<comment type="caution">
    <text evidence="13">The sequence shown here is derived from an EMBL/GenBank/DDBJ whole genome shotgun (WGS) entry which is preliminary data.</text>
</comment>
<dbReference type="PANTHER" id="PTHR43750">
    <property type="entry name" value="UDP-GLUCOSE 6-DEHYDROGENASE TUAD"/>
    <property type="match status" value="1"/>
</dbReference>
<dbReference type="InterPro" id="IPR014027">
    <property type="entry name" value="UDP-Glc/GDP-Man_DH_C"/>
</dbReference>
<feature type="binding site" evidence="10">
    <location>
        <position position="167"/>
    </location>
    <ligand>
        <name>NAD(+)</name>
        <dbReference type="ChEBI" id="CHEBI:57540"/>
    </ligand>
</feature>
<feature type="binding site" evidence="10">
    <location>
        <position position="135"/>
    </location>
    <ligand>
        <name>NAD(+)</name>
        <dbReference type="ChEBI" id="CHEBI:57540"/>
    </ligand>
</feature>
<dbReference type="Pfam" id="PF03720">
    <property type="entry name" value="UDPG_MGDP_dh_C"/>
    <property type="match status" value="1"/>
</dbReference>
<feature type="binding site" evidence="10">
    <location>
        <position position="339"/>
    </location>
    <ligand>
        <name>NAD(+)</name>
        <dbReference type="ChEBI" id="CHEBI:57540"/>
    </ligand>
</feature>
<feature type="active site" description="Nucleophile" evidence="8">
    <location>
        <position position="272"/>
    </location>
</feature>
<evidence type="ECO:0000256" key="11">
    <source>
        <dbReference type="SAM" id="Phobius"/>
    </source>
</evidence>
<dbReference type="EC" id="1.1.1.22" evidence="3 7"/>
<keyword evidence="11" id="KW-0812">Transmembrane</keyword>
<dbReference type="SMART" id="SM00984">
    <property type="entry name" value="UDPG_MGDP_dh_C"/>
    <property type="match status" value="1"/>
</dbReference>
<evidence type="ECO:0000256" key="5">
    <source>
        <dbReference type="ARBA" id="ARBA00023027"/>
    </source>
</evidence>
<keyword evidence="11" id="KW-1133">Transmembrane helix</keyword>
<name>A0A538S711_UNCEI</name>
<keyword evidence="11" id="KW-0472">Membrane</keyword>
<dbReference type="InterPro" id="IPR036220">
    <property type="entry name" value="UDP-Glc/GDP-Man_DH_C_sf"/>
</dbReference>
<dbReference type="GO" id="GO:0051287">
    <property type="term" value="F:NAD binding"/>
    <property type="evidence" value="ECO:0007669"/>
    <property type="project" value="InterPro"/>
</dbReference>
<dbReference type="SUPFAM" id="SSF51735">
    <property type="entry name" value="NAD(P)-binding Rossmann-fold domains"/>
    <property type="match status" value="1"/>
</dbReference>
<dbReference type="Pfam" id="PF00984">
    <property type="entry name" value="UDPG_MGDP_dh"/>
    <property type="match status" value="1"/>
</dbReference>
<evidence type="ECO:0000313" key="13">
    <source>
        <dbReference type="EMBL" id="TMQ47163.1"/>
    </source>
</evidence>
<dbReference type="GO" id="GO:0006065">
    <property type="term" value="P:UDP-glucuronate biosynthetic process"/>
    <property type="evidence" value="ECO:0007669"/>
    <property type="project" value="UniProtKB-UniPathway"/>
</dbReference>
<feature type="binding site" evidence="9">
    <location>
        <begin position="261"/>
        <end position="265"/>
    </location>
    <ligand>
        <name>substrate</name>
    </ligand>
</feature>
<evidence type="ECO:0000256" key="1">
    <source>
        <dbReference type="ARBA" id="ARBA00004701"/>
    </source>
</evidence>
<organism evidence="13 14">
    <name type="scientific">Eiseniibacteriota bacterium</name>
    <dbReference type="NCBI Taxonomy" id="2212470"/>
    <lineage>
        <taxon>Bacteria</taxon>
        <taxon>Candidatus Eiseniibacteriota</taxon>
    </lineage>
</organism>
<evidence type="ECO:0000256" key="10">
    <source>
        <dbReference type="PIRSR" id="PIRSR500134-3"/>
    </source>
</evidence>
<accession>A0A538S711</accession>
<reference evidence="13 14" key="1">
    <citation type="journal article" date="2019" name="Nat. Microbiol.">
        <title>Mediterranean grassland soil C-N compound turnover is dependent on rainfall and depth, and is mediated by genomically divergent microorganisms.</title>
        <authorList>
            <person name="Diamond S."/>
            <person name="Andeer P.F."/>
            <person name="Li Z."/>
            <person name="Crits-Christoph A."/>
            <person name="Burstein D."/>
            <person name="Anantharaman K."/>
            <person name="Lane K.R."/>
            <person name="Thomas B.C."/>
            <person name="Pan C."/>
            <person name="Northen T.R."/>
            <person name="Banfield J.F."/>
        </authorList>
    </citation>
    <scope>NUCLEOTIDE SEQUENCE [LARGE SCALE GENOMIC DNA]</scope>
    <source>
        <strain evidence="13">WS_1</strain>
    </source>
</reference>
<feature type="binding site" evidence="9">
    <location>
        <position position="269"/>
    </location>
    <ligand>
        <name>substrate</name>
    </ligand>
</feature>
<evidence type="ECO:0000256" key="2">
    <source>
        <dbReference type="ARBA" id="ARBA00006601"/>
    </source>
</evidence>
<dbReference type="GO" id="GO:0000271">
    <property type="term" value="P:polysaccharide biosynthetic process"/>
    <property type="evidence" value="ECO:0007669"/>
    <property type="project" value="InterPro"/>
</dbReference>
<keyword evidence="4 7" id="KW-0560">Oxidoreductase</keyword>
<dbReference type="InterPro" id="IPR017476">
    <property type="entry name" value="UDP-Glc/GDP-Man"/>
</dbReference>
<dbReference type="Gene3D" id="1.20.5.100">
    <property type="entry name" value="Cytochrome c1, transmembrane anchor, C-terminal"/>
    <property type="match status" value="1"/>
</dbReference>
<dbReference type="InterPro" id="IPR036291">
    <property type="entry name" value="NAD(P)-bd_dom_sf"/>
</dbReference>
<comment type="pathway">
    <text evidence="1">Nucleotide-sugar biosynthesis; UDP-alpha-D-glucuronate biosynthesis; UDP-alpha-D-glucuronate from UDP-alpha-D-glucose: step 1/1.</text>
</comment>
<evidence type="ECO:0000256" key="3">
    <source>
        <dbReference type="ARBA" id="ARBA00012954"/>
    </source>
</evidence>
<comment type="catalytic activity">
    <reaction evidence="6 7">
        <text>UDP-alpha-D-glucose + 2 NAD(+) + H2O = UDP-alpha-D-glucuronate + 2 NADH + 3 H(+)</text>
        <dbReference type="Rhea" id="RHEA:23596"/>
        <dbReference type="ChEBI" id="CHEBI:15377"/>
        <dbReference type="ChEBI" id="CHEBI:15378"/>
        <dbReference type="ChEBI" id="CHEBI:57540"/>
        <dbReference type="ChEBI" id="CHEBI:57945"/>
        <dbReference type="ChEBI" id="CHEBI:58052"/>
        <dbReference type="ChEBI" id="CHEBI:58885"/>
        <dbReference type="EC" id="1.1.1.22"/>
    </reaction>
</comment>
<keyword evidence="5 7" id="KW-0520">NAD</keyword>
<feature type="domain" description="UDP-glucose/GDP-mannose dehydrogenase C-terminal" evidence="12">
    <location>
        <begin position="325"/>
        <end position="426"/>
    </location>
</feature>
<dbReference type="Proteomes" id="UP000316292">
    <property type="component" value="Unassembled WGS sequence"/>
</dbReference>
<feature type="binding site" evidence="9">
    <location>
        <position position="332"/>
    </location>
    <ligand>
        <name>substrate</name>
    </ligand>
</feature>
<dbReference type="GO" id="GO:0003979">
    <property type="term" value="F:UDP-glucose 6-dehydrogenase activity"/>
    <property type="evidence" value="ECO:0007669"/>
    <property type="project" value="UniProtKB-EC"/>
</dbReference>
<dbReference type="InterPro" id="IPR001732">
    <property type="entry name" value="UDP-Glc/GDP-Man_DH_N"/>
</dbReference>
<dbReference type="PANTHER" id="PTHR43750:SF3">
    <property type="entry name" value="UDP-GLUCOSE 6-DEHYDROGENASE TUAD"/>
    <property type="match status" value="1"/>
</dbReference>
<feature type="binding site" evidence="10">
    <location>
        <position position="42"/>
    </location>
    <ligand>
        <name>NAD(+)</name>
        <dbReference type="ChEBI" id="CHEBI:57540"/>
    </ligand>
</feature>
<evidence type="ECO:0000259" key="12">
    <source>
        <dbReference type="SMART" id="SM00984"/>
    </source>
</evidence>
<feature type="binding site" evidence="10">
    <location>
        <position position="98"/>
    </location>
    <ligand>
        <name>NAD(+)</name>
        <dbReference type="ChEBI" id="CHEBI:57540"/>
    </ligand>
</feature>
<evidence type="ECO:0000256" key="6">
    <source>
        <dbReference type="ARBA" id="ARBA00047473"/>
    </source>
</evidence>
<dbReference type="SUPFAM" id="SSF52413">
    <property type="entry name" value="UDP-glucose/GDP-mannose dehydrogenase C-terminal domain"/>
    <property type="match status" value="1"/>
</dbReference>
<dbReference type="InterPro" id="IPR028357">
    <property type="entry name" value="UDPglc_DH_bac"/>
</dbReference>
<dbReference type="AlphaFoldDB" id="A0A538S711"/>
<evidence type="ECO:0000256" key="9">
    <source>
        <dbReference type="PIRSR" id="PIRSR500134-2"/>
    </source>
</evidence>
<sequence>MFIADPGLRRAVANLALVGLGPVGLTTAVAFAAQGHRVTAVDIDAERSAQVARGEVPFYEKGLEAALRKVLKQRRLVVARRMEDAVRPSSVMFLCVGTPPRPDGSMDDGPLRDAAKMLAAAWGDGRPRTVVVKSTVLPGTTESVVQPILESAEVPFHLAVNPEFLREGRALEDALRPDRIVLGVDGSATARILRNLFHSAKCPILVTTLRTAESVKHATNAFLAAKVSLANELANLCDGFGVEYDTVLQGLALDPRINPKFLVPGVGFGGSCFSKDVHALIAAGTKKGYRPQLLEAVLEVNDRQFLRAIAPLEEELGSLAGRRIALLGLAFKGGTDDVRESRAVPIARELMNRGATVVGYDPAAMNGFAKVVPEVHLAKSIEEALKGADGCILQADWPIFSRLTAKDFLAGMAQPVVVDGRRILDRKKMNGIRFHRIG</sequence>
<dbReference type="Gene3D" id="3.40.50.720">
    <property type="entry name" value="NAD(P)-binding Rossmann-like Domain"/>
    <property type="match status" value="2"/>
</dbReference>
<dbReference type="PIRSF" id="PIRSF500134">
    <property type="entry name" value="UDPglc_DH_bac"/>
    <property type="match status" value="1"/>
</dbReference>
<dbReference type="Pfam" id="PF03721">
    <property type="entry name" value="UDPG_MGDP_dh_N"/>
    <property type="match status" value="1"/>
</dbReference>
<dbReference type="InterPro" id="IPR014026">
    <property type="entry name" value="UDP-Glc/GDP-Man_DH_dimer"/>
</dbReference>
<feature type="binding site" evidence="10">
    <location>
        <position position="47"/>
    </location>
    <ligand>
        <name>NAD(+)</name>
        <dbReference type="ChEBI" id="CHEBI:57540"/>
    </ligand>
</feature>
<dbReference type="PIRSF" id="PIRSF000124">
    <property type="entry name" value="UDPglc_GDPman_dh"/>
    <property type="match status" value="1"/>
</dbReference>
<dbReference type="SUPFAM" id="SSF48179">
    <property type="entry name" value="6-phosphogluconate dehydrogenase C-terminal domain-like"/>
    <property type="match status" value="1"/>
</dbReference>
<dbReference type="InterPro" id="IPR008927">
    <property type="entry name" value="6-PGluconate_DH-like_C_sf"/>
</dbReference>
<feature type="binding site" evidence="10">
    <location>
        <position position="275"/>
    </location>
    <ligand>
        <name>NAD(+)</name>
        <dbReference type="ChEBI" id="CHEBI:57540"/>
    </ligand>
</feature>
<proteinExistence type="inferred from homology"/>
<evidence type="ECO:0000256" key="8">
    <source>
        <dbReference type="PIRSR" id="PIRSR500134-1"/>
    </source>
</evidence>
<gene>
    <name evidence="13" type="ORF">E6K71_10720</name>
</gene>
<evidence type="ECO:0000313" key="14">
    <source>
        <dbReference type="Proteomes" id="UP000316292"/>
    </source>
</evidence>
<dbReference type="NCBIfam" id="TIGR03026">
    <property type="entry name" value="NDP-sugDHase"/>
    <property type="match status" value="1"/>
</dbReference>
<evidence type="ECO:0000256" key="7">
    <source>
        <dbReference type="PIRNR" id="PIRNR000124"/>
    </source>
</evidence>
<dbReference type="UniPathway" id="UPA00038">
    <property type="reaction ID" value="UER00491"/>
</dbReference>
<evidence type="ECO:0000256" key="4">
    <source>
        <dbReference type="ARBA" id="ARBA00023002"/>
    </source>
</evidence>
<protein>
    <recommendedName>
        <fullName evidence="3 7">UDP-glucose 6-dehydrogenase</fullName>
        <ecNumber evidence="3 7">1.1.1.22</ecNumber>
    </recommendedName>
</protein>
<feature type="binding site" evidence="9">
    <location>
        <begin position="164"/>
        <end position="167"/>
    </location>
    <ligand>
        <name>substrate</name>
    </ligand>
</feature>